<evidence type="ECO:0000313" key="2">
    <source>
        <dbReference type="EMBL" id="EEU42855.1"/>
    </source>
</evidence>
<dbReference type="RefSeq" id="XP_003048568.1">
    <property type="nucleotide sequence ID" value="XM_003048522.1"/>
</dbReference>
<protein>
    <recommendedName>
        <fullName evidence="1">Heterokaryon incompatibility domain-containing protein</fullName>
    </recommendedName>
</protein>
<sequence>MNVQPGEAFFDAVHWLTVVQSSNIASSKADNLQELKIPSKALSSDSPPLISIREISHALDRTDLEDMAQDTRDRPKNPHLCENCQIWDSVDSYAQWWPYPEGFKFLQNAPESVQCMICKAATAAIAARVSQMNIHRSSQVLFRNNGPYFLDHDTGDPSGAISHRIDTSDPSESIVRLLMGLVVKIEPTASTVPTTAQGEQTEFEMTPQFCLRYGHNGPHSYLKSVKPWEVPLFDISLLKQWLQGCAKIHGVECRRNTQTQLDELPREFRVINLNTMNVEVATSALTYVALSYQWPPEKDSERVQLEKGNLETLEKLGGLAKIALPPIITDTMLLCKQLGEEYLWIDRFCIIQDDPDSKHGQIRGMDRIYRCANFTIMAALSGQEAWGLPGLVGRPRVSSVYKPARELEGELREIKPRGLSAAETSTWNTRGWTFQERVLSTRRLYITEHQALFECCLGCASEDLAHYPPHRRANMGMSVSKDEAPENEFRELPGFYRWPEYGRGVNYHITDNTSVQDYFDWVANYTSRQLSFGSDVLNAFSGIGNILGQVLGSRLIFCLPEKFFVQALMWTAADNIEIRTGMPANLPSWSWAASPSKVDYEWITEDKEDCLRVISLVYFYLQDAKEGLRRVGAQEWWVEAEVAIEDFRNRDDVPPVENISKKYLPGHQRTSSTWRECPHNPWQTLLHTTLDPEACKVASGLPGCLVFNTTVVKVMLGRQSYTNSRGELIEQMLILDSNGGRIGMIKGALPQSQKLTEEKQEVIVICGALAGSSARKMSAQYFRDFDQWQLHVMMVKRSGPSSCVVRRLGVGYVGAHKWKGCAPTWETIVLC</sequence>
<organism evidence="2 3">
    <name type="scientific">Fusarium vanettenii (strain ATCC MYA-4622 / CBS 123669 / FGSC 9596 / NRRL 45880 / 77-13-4)</name>
    <name type="common">Fusarium solani subsp. pisi</name>
    <dbReference type="NCBI Taxonomy" id="660122"/>
    <lineage>
        <taxon>Eukaryota</taxon>
        <taxon>Fungi</taxon>
        <taxon>Dikarya</taxon>
        <taxon>Ascomycota</taxon>
        <taxon>Pezizomycotina</taxon>
        <taxon>Sordariomycetes</taxon>
        <taxon>Hypocreomycetidae</taxon>
        <taxon>Hypocreales</taxon>
        <taxon>Nectriaceae</taxon>
        <taxon>Fusarium</taxon>
        <taxon>Fusarium solani species complex</taxon>
        <taxon>Fusarium vanettenii</taxon>
    </lineage>
</organism>
<accession>C7YZT8</accession>
<dbReference type="EMBL" id="GG698904">
    <property type="protein sequence ID" value="EEU42855.1"/>
    <property type="molecule type" value="Genomic_DNA"/>
</dbReference>
<gene>
    <name evidence="2" type="ORF">NECHADRAFT_84141</name>
</gene>
<dbReference type="KEGG" id="nhe:NECHADRAFT_84141"/>
<dbReference type="OrthoDB" id="5428863at2759"/>
<dbReference type="VEuPathDB" id="FungiDB:NECHADRAFT_84141"/>
<dbReference type="HOGENOM" id="CLU_003953_5_1_1"/>
<dbReference type="Pfam" id="PF06985">
    <property type="entry name" value="HET"/>
    <property type="match status" value="1"/>
</dbReference>
<feature type="domain" description="Heterokaryon incompatibility" evidence="1">
    <location>
        <begin position="287"/>
        <end position="436"/>
    </location>
</feature>
<dbReference type="OMA" id="YPGCLVF"/>
<dbReference type="STRING" id="660122.C7YZT8"/>
<dbReference type="InParanoid" id="C7YZT8"/>
<dbReference type="PANTHER" id="PTHR33112:SF16">
    <property type="entry name" value="HETEROKARYON INCOMPATIBILITY DOMAIN-CONTAINING PROTEIN"/>
    <property type="match status" value="1"/>
</dbReference>
<dbReference type="InterPro" id="IPR010730">
    <property type="entry name" value="HET"/>
</dbReference>
<evidence type="ECO:0000313" key="3">
    <source>
        <dbReference type="Proteomes" id="UP000005206"/>
    </source>
</evidence>
<dbReference type="PANTHER" id="PTHR33112">
    <property type="entry name" value="DOMAIN PROTEIN, PUTATIVE-RELATED"/>
    <property type="match status" value="1"/>
</dbReference>
<keyword evidence="3" id="KW-1185">Reference proteome</keyword>
<dbReference type="AlphaFoldDB" id="C7YZT8"/>
<proteinExistence type="predicted"/>
<name>C7YZT8_FUSV7</name>
<dbReference type="Proteomes" id="UP000005206">
    <property type="component" value="Chromosome 8"/>
</dbReference>
<evidence type="ECO:0000259" key="1">
    <source>
        <dbReference type="Pfam" id="PF06985"/>
    </source>
</evidence>
<dbReference type="eggNOG" id="ENOG502SPIX">
    <property type="taxonomic scope" value="Eukaryota"/>
</dbReference>
<dbReference type="GeneID" id="9667457"/>
<reference evidence="2 3" key="1">
    <citation type="journal article" date="2009" name="PLoS Genet.">
        <title>The genome of Nectria haematococca: contribution of supernumerary chromosomes to gene expansion.</title>
        <authorList>
            <person name="Coleman J.J."/>
            <person name="Rounsley S.D."/>
            <person name="Rodriguez-Carres M."/>
            <person name="Kuo A."/>
            <person name="Wasmann C.C."/>
            <person name="Grimwood J."/>
            <person name="Schmutz J."/>
            <person name="Taga M."/>
            <person name="White G.J."/>
            <person name="Zhou S."/>
            <person name="Schwartz D.C."/>
            <person name="Freitag M."/>
            <person name="Ma L.J."/>
            <person name="Danchin E.G."/>
            <person name="Henrissat B."/>
            <person name="Coutinho P.M."/>
            <person name="Nelson D.R."/>
            <person name="Straney D."/>
            <person name="Napoli C.A."/>
            <person name="Barker B.M."/>
            <person name="Gribskov M."/>
            <person name="Rep M."/>
            <person name="Kroken S."/>
            <person name="Molnar I."/>
            <person name="Rensing C."/>
            <person name="Kennell J.C."/>
            <person name="Zamora J."/>
            <person name="Farman M.L."/>
            <person name="Selker E.U."/>
            <person name="Salamov A."/>
            <person name="Shapiro H."/>
            <person name="Pangilinan J."/>
            <person name="Lindquist E."/>
            <person name="Lamers C."/>
            <person name="Grigoriev I.V."/>
            <person name="Geiser D.M."/>
            <person name="Covert S.F."/>
            <person name="Temporini E."/>
            <person name="Vanetten H.D."/>
        </authorList>
    </citation>
    <scope>NUCLEOTIDE SEQUENCE [LARGE SCALE GENOMIC DNA]</scope>
    <source>
        <strain evidence="3">ATCC MYA-4622 / CBS 123669 / FGSC 9596 / NRRL 45880 / 77-13-4</strain>
    </source>
</reference>